<feature type="non-terminal residue" evidence="12">
    <location>
        <position position="1"/>
    </location>
</feature>
<accession>A0ABV0XPD6</accession>
<dbReference type="SUPFAM" id="SSF55048">
    <property type="entry name" value="Probable ACP-binding domain of malonyl-CoA ACP transacylase"/>
    <property type="match status" value="1"/>
</dbReference>
<dbReference type="InterPro" id="IPR050091">
    <property type="entry name" value="PKS_NRPS_Biosynth_Enz"/>
</dbReference>
<keyword evidence="9" id="KW-0511">Multifunctional enzyme</keyword>
<keyword evidence="5" id="KW-0521">NADP</keyword>
<feature type="domain" description="Malonyl-CoA:ACP transacylase (MAT)" evidence="11">
    <location>
        <begin position="1"/>
        <end position="224"/>
    </location>
</feature>
<name>A0ABV0XPD6_9TELE</name>
<keyword evidence="2" id="KW-0596">Phosphopantetheine</keyword>
<dbReference type="Gene3D" id="3.30.70.250">
    <property type="entry name" value="Malonyl-CoA ACP transacylase, ACP-binding"/>
    <property type="match status" value="1"/>
</dbReference>
<keyword evidence="6" id="KW-0560">Oxidoreductase</keyword>
<evidence type="ECO:0000256" key="9">
    <source>
        <dbReference type="ARBA" id="ARBA00023268"/>
    </source>
</evidence>
<proteinExistence type="predicted"/>
<dbReference type="SUPFAM" id="SSF52151">
    <property type="entry name" value="FabD/lysophospholipase-like"/>
    <property type="match status" value="1"/>
</dbReference>
<dbReference type="InterPro" id="IPR016035">
    <property type="entry name" value="Acyl_Trfase/lysoPLipase"/>
</dbReference>
<evidence type="ECO:0000256" key="4">
    <source>
        <dbReference type="ARBA" id="ARBA00022832"/>
    </source>
</evidence>
<evidence type="ECO:0000313" key="12">
    <source>
        <dbReference type="EMBL" id="MEQ2283333.1"/>
    </source>
</evidence>
<reference evidence="12 13" key="1">
    <citation type="submission" date="2021-06" db="EMBL/GenBank/DDBJ databases">
        <authorList>
            <person name="Palmer J.M."/>
        </authorList>
    </citation>
    <scope>NUCLEOTIDE SEQUENCE [LARGE SCALE GENOMIC DNA]</scope>
    <source>
        <strain evidence="12 13">AS_MEX2019</strain>
        <tissue evidence="12">Muscle</tissue>
    </source>
</reference>
<keyword evidence="3" id="KW-0444">Lipid biosynthesis</keyword>
<dbReference type="Proteomes" id="UP001469553">
    <property type="component" value="Unassembled WGS sequence"/>
</dbReference>
<keyword evidence="4" id="KW-0276">Fatty acid metabolism</keyword>
<evidence type="ECO:0000256" key="1">
    <source>
        <dbReference type="ARBA" id="ARBA00005194"/>
    </source>
</evidence>
<comment type="catalytic activity">
    <reaction evidence="10">
        <text>holo-[ACP] + malonyl-CoA = malonyl-[ACP] + CoA</text>
        <dbReference type="Rhea" id="RHEA:41792"/>
        <dbReference type="Rhea" id="RHEA-COMP:9623"/>
        <dbReference type="Rhea" id="RHEA-COMP:9685"/>
        <dbReference type="ChEBI" id="CHEBI:57287"/>
        <dbReference type="ChEBI" id="CHEBI:57384"/>
        <dbReference type="ChEBI" id="CHEBI:64479"/>
        <dbReference type="ChEBI" id="CHEBI:78449"/>
        <dbReference type="EC" id="2.3.1.39"/>
    </reaction>
    <physiologicalReaction direction="left-to-right" evidence="10">
        <dbReference type="Rhea" id="RHEA:41793"/>
    </physiologicalReaction>
</comment>
<keyword evidence="7" id="KW-0443">Lipid metabolism</keyword>
<dbReference type="Gene3D" id="3.40.366.10">
    <property type="entry name" value="Malonyl-Coenzyme A Acyl Carrier Protein, domain 2"/>
    <property type="match status" value="1"/>
</dbReference>
<dbReference type="InterPro" id="IPR014043">
    <property type="entry name" value="Acyl_transferase_dom"/>
</dbReference>
<evidence type="ECO:0000256" key="10">
    <source>
        <dbReference type="ARBA" id="ARBA00048404"/>
    </source>
</evidence>
<comment type="caution">
    <text evidence="12">The sequence shown here is derived from an EMBL/GenBank/DDBJ whole genome shotgun (WGS) entry which is preliminary data.</text>
</comment>
<sequence length="224" mass="23690">MGTQWAGMGHSLMQLPDFKESILQSDVALKDTGLVVSRLLIEADDTTFEDTVNAFVGLAAIQIALIDLLRKMGLQPDGIIGHSVGELACGYADGSFTHSEAILAAYWRGHCIKVADLPAGGMAAVGLTWEECISQCPQGVVPACHNAEDSVTISGPQDAVRTFVSELKEQGVFAKEVRSAGVAFHSYYMASIAPNLLAALKKVWRGGADDVGVKCATIYGGYSP</sequence>
<protein>
    <recommendedName>
        <fullName evidence="11">Malonyl-CoA:ACP transacylase (MAT) domain-containing protein</fullName>
    </recommendedName>
</protein>
<dbReference type="InterPro" id="IPR016036">
    <property type="entry name" value="Malonyl_transacylase_ACP-bd"/>
</dbReference>
<comment type="pathway">
    <text evidence="1">Lipid metabolism; fatty acid biosynthesis.</text>
</comment>
<gene>
    <name evidence="12" type="ORF">AMECASPLE_010196</name>
</gene>
<evidence type="ECO:0000313" key="13">
    <source>
        <dbReference type="Proteomes" id="UP001469553"/>
    </source>
</evidence>
<dbReference type="Pfam" id="PF00698">
    <property type="entry name" value="Acyl_transf_1"/>
    <property type="match status" value="1"/>
</dbReference>
<dbReference type="EMBL" id="JAHRIP010009990">
    <property type="protein sequence ID" value="MEQ2283333.1"/>
    <property type="molecule type" value="Genomic_DNA"/>
</dbReference>
<dbReference type="InterPro" id="IPR001227">
    <property type="entry name" value="Ac_transferase_dom_sf"/>
</dbReference>
<dbReference type="PANTHER" id="PTHR43775:SF7">
    <property type="entry name" value="FATTY ACID SYNTHASE"/>
    <property type="match status" value="1"/>
</dbReference>
<organism evidence="12 13">
    <name type="scientific">Ameca splendens</name>
    <dbReference type="NCBI Taxonomy" id="208324"/>
    <lineage>
        <taxon>Eukaryota</taxon>
        <taxon>Metazoa</taxon>
        <taxon>Chordata</taxon>
        <taxon>Craniata</taxon>
        <taxon>Vertebrata</taxon>
        <taxon>Euteleostomi</taxon>
        <taxon>Actinopterygii</taxon>
        <taxon>Neopterygii</taxon>
        <taxon>Teleostei</taxon>
        <taxon>Neoteleostei</taxon>
        <taxon>Acanthomorphata</taxon>
        <taxon>Ovalentaria</taxon>
        <taxon>Atherinomorphae</taxon>
        <taxon>Cyprinodontiformes</taxon>
        <taxon>Goodeidae</taxon>
        <taxon>Ameca</taxon>
    </lineage>
</organism>
<evidence type="ECO:0000256" key="5">
    <source>
        <dbReference type="ARBA" id="ARBA00022857"/>
    </source>
</evidence>
<evidence type="ECO:0000256" key="3">
    <source>
        <dbReference type="ARBA" id="ARBA00022516"/>
    </source>
</evidence>
<evidence type="ECO:0000259" key="11">
    <source>
        <dbReference type="SMART" id="SM00827"/>
    </source>
</evidence>
<dbReference type="PANTHER" id="PTHR43775">
    <property type="entry name" value="FATTY ACID SYNTHASE"/>
    <property type="match status" value="1"/>
</dbReference>
<keyword evidence="8" id="KW-0275">Fatty acid biosynthesis</keyword>
<evidence type="ECO:0000256" key="7">
    <source>
        <dbReference type="ARBA" id="ARBA00023098"/>
    </source>
</evidence>
<evidence type="ECO:0000256" key="8">
    <source>
        <dbReference type="ARBA" id="ARBA00023160"/>
    </source>
</evidence>
<evidence type="ECO:0000256" key="2">
    <source>
        <dbReference type="ARBA" id="ARBA00022450"/>
    </source>
</evidence>
<keyword evidence="13" id="KW-1185">Reference proteome</keyword>
<evidence type="ECO:0000256" key="6">
    <source>
        <dbReference type="ARBA" id="ARBA00023002"/>
    </source>
</evidence>
<dbReference type="SMART" id="SM00827">
    <property type="entry name" value="PKS_AT"/>
    <property type="match status" value="1"/>
</dbReference>